<dbReference type="InterPro" id="IPR007484">
    <property type="entry name" value="Peptidase_M28"/>
</dbReference>
<accession>A0ABW5VAK5</accession>
<proteinExistence type="predicted"/>
<keyword evidence="3" id="KW-1185">Reference proteome</keyword>
<dbReference type="RefSeq" id="WP_251806904.1">
    <property type="nucleotide sequence ID" value="NZ_CP166679.1"/>
</dbReference>
<comment type="caution">
    <text evidence="2">The sequence shown here is derived from an EMBL/GenBank/DDBJ whole genome shotgun (WGS) entry which is preliminary data.</text>
</comment>
<dbReference type="PROSITE" id="PS51257">
    <property type="entry name" value="PROKAR_LIPOPROTEIN"/>
    <property type="match status" value="1"/>
</dbReference>
<feature type="domain" description="Peptidase M28" evidence="1">
    <location>
        <begin position="117"/>
        <end position="313"/>
    </location>
</feature>
<dbReference type="PANTHER" id="PTHR12147">
    <property type="entry name" value="METALLOPEPTIDASE M28 FAMILY MEMBER"/>
    <property type="match status" value="1"/>
</dbReference>
<reference evidence="3" key="1">
    <citation type="journal article" date="2019" name="Int. J. Syst. Evol. Microbiol.">
        <title>The Global Catalogue of Microorganisms (GCM) 10K type strain sequencing project: providing services to taxonomists for standard genome sequencing and annotation.</title>
        <authorList>
            <consortium name="The Broad Institute Genomics Platform"/>
            <consortium name="The Broad Institute Genome Sequencing Center for Infectious Disease"/>
            <person name="Wu L."/>
            <person name="Ma J."/>
        </authorList>
    </citation>
    <scope>NUCLEOTIDE SEQUENCE [LARGE SCALE GENOMIC DNA]</scope>
    <source>
        <strain evidence="3">KCTC 52924</strain>
    </source>
</reference>
<evidence type="ECO:0000259" key="1">
    <source>
        <dbReference type="Pfam" id="PF04389"/>
    </source>
</evidence>
<sequence>MKKHLYLIACITLVVACQKNATTETIKVNEEKLLYNLKVISHDSMQGRFFGTEGNYKTQHYIAEQFAALGIAPAFASGSIQNFPYTFKGKFRHRIYPVANPSLDYSNVPDTTVTGGNVVTMIKGESERAIVITAHLDHLGVRDGEIFNGADDDASGTAALLAIADYFKNRSPKHTMIFAAVDAEEIGSLGADYLLNNFPIAIENIALNVNMDMIGRNDSLQLYASGLYHYPNLKQPLDKVKSTKIQLLYGHDDPNDEAKADWTFSSDHRIFHKKQIPFIYFGVEDHKDYHQPTDTYEQISKTFYVSAVELIIEAIEKYDSFLMDET</sequence>
<dbReference type="PANTHER" id="PTHR12147:SF26">
    <property type="entry name" value="PEPTIDASE M28 DOMAIN-CONTAINING PROTEIN"/>
    <property type="match status" value="1"/>
</dbReference>
<dbReference type="SUPFAM" id="SSF53187">
    <property type="entry name" value="Zn-dependent exopeptidases"/>
    <property type="match status" value="1"/>
</dbReference>
<name>A0ABW5VAK5_9FLAO</name>
<dbReference type="InterPro" id="IPR045175">
    <property type="entry name" value="M28_fam"/>
</dbReference>
<dbReference type="Pfam" id="PF04389">
    <property type="entry name" value="Peptidase_M28"/>
    <property type="match status" value="1"/>
</dbReference>
<dbReference type="Gene3D" id="3.40.630.10">
    <property type="entry name" value="Zn peptidases"/>
    <property type="match status" value="1"/>
</dbReference>
<organism evidence="2 3">
    <name type="scientific">Arenibacter antarcticus</name>
    <dbReference type="NCBI Taxonomy" id="2040469"/>
    <lineage>
        <taxon>Bacteria</taxon>
        <taxon>Pseudomonadati</taxon>
        <taxon>Bacteroidota</taxon>
        <taxon>Flavobacteriia</taxon>
        <taxon>Flavobacteriales</taxon>
        <taxon>Flavobacteriaceae</taxon>
        <taxon>Arenibacter</taxon>
    </lineage>
</organism>
<protein>
    <submittedName>
        <fullName evidence="2">M20/M25/M40 family metallo-hydrolase</fullName>
    </submittedName>
</protein>
<dbReference type="EMBL" id="JBHUOK010000004">
    <property type="protein sequence ID" value="MFD2788694.1"/>
    <property type="molecule type" value="Genomic_DNA"/>
</dbReference>
<gene>
    <name evidence="2" type="ORF">ACFS1K_02850</name>
</gene>
<dbReference type="Proteomes" id="UP001597532">
    <property type="component" value="Unassembled WGS sequence"/>
</dbReference>
<evidence type="ECO:0000313" key="3">
    <source>
        <dbReference type="Proteomes" id="UP001597532"/>
    </source>
</evidence>
<evidence type="ECO:0000313" key="2">
    <source>
        <dbReference type="EMBL" id="MFD2788694.1"/>
    </source>
</evidence>